<dbReference type="RefSeq" id="WP_006981582.1">
    <property type="nucleotide sequence ID" value="NZ_ABVL01000014.1"/>
</dbReference>
<evidence type="ECO:0000313" key="4">
    <source>
        <dbReference type="Proteomes" id="UP000005824"/>
    </source>
</evidence>
<feature type="signal peptide" evidence="2">
    <location>
        <begin position="1"/>
        <end position="23"/>
    </location>
</feature>
<dbReference type="PROSITE" id="PS51257">
    <property type="entry name" value="PROKAR_LIPOPROTEIN"/>
    <property type="match status" value="1"/>
</dbReference>
<evidence type="ECO:0000256" key="1">
    <source>
        <dbReference type="SAM" id="MobiDB-lite"/>
    </source>
</evidence>
<dbReference type="STRING" id="497964.CfE428DRAFT_4258"/>
<feature type="region of interest" description="Disordered" evidence="1">
    <location>
        <begin position="61"/>
        <end position="123"/>
    </location>
</feature>
<organism evidence="3 4">
    <name type="scientific">Chthoniobacter flavus Ellin428</name>
    <dbReference type="NCBI Taxonomy" id="497964"/>
    <lineage>
        <taxon>Bacteria</taxon>
        <taxon>Pseudomonadati</taxon>
        <taxon>Verrucomicrobiota</taxon>
        <taxon>Spartobacteria</taxon>
        <taxon>Chthoniobacterales</taxon>
        <taxon>Chthoniobacteraceae</taxon>
        <taxon>Chthoniobacter</taxon>
    </lineage>
</organism>
<evidence type="ECO:0000313" key="3">
    <source>
        <dbReference type="EMBL" id="EDY18122.1"/>
    </source>
</evidence>
<feature type="compositionally biased region" description="Polar residues" evidence="1">
    <location>
        <begin position="62"/>
        <end position="88"/>
    </location>
</feature>
<accession>B4D5R9</accession>
<keyword evidence="2" id="KW-0732">Signal</keyword>
<evidence type="ECO:0000256" key="2">
    <source>
        <dbReference type="SAM" id="SignalP"/>
    </source>
</evidence>
<name>B4D5R9_9BACT</name>
<feature type="chain" id="PRO_5002800558" evidence="2">
    <location>
        <begin position="24"/>
        <end position="155"/>
    </location>
</feature>
<dbReference type="EMBL" id="ABVL01000014">
    <property type="protein sequence ID" value="EDY18122.1"/>
    <property type="molecule type" value="Genomic_DNA"/>
</dbReference>
<gene>
    <name evidence="3" type="ORF">CfE428DRAFT_4258</name>
</gene>
<keyword evidence="4" id="KW-1185">Reference proteome</keyword>
<protein>
    <submittedName>
        <fullName evidence="3">Uncharacterized protein</fullName>
    </submittedName>
</protein>
<comment type="caution">
    <text evidence="3">The sequence shown here is derived from an EMBL/GenBank/DDBJ whole genome shotgun (WGS) entry which is preliminary data.</text>
</comment>
<dbReference type="InParanoid" id="B4D5R9"/>
<dbReference type="AlphaFoldDB" id="B4D5R9"/>
<dbReference type="Proteomes" id="UP000005824">
    <property type="component" value="Unassembled WGS sequence"/>
</dbReference>
<reference evidence="3 4" key="1">
    <citation type="journal article" date="2011" name="J. Bacteriol.">
        <title>Genome sequence of Chthoniobacter flavus Ellin428, an aerobic heterotrophic soil bacterium.</title>
        <authorList>
            <person name="Kant R."/>
            <person name="van Passel M.W."/>
            <person name="Palva A."/>
            <person name="Lucas S."/>
            <person name="Lapidus A."/>
            <person name="Glavina Del Rio T."/>
            <person name="Dalin E."/>
            <person name="Tice H."/>
            <person name="Bruce D."/>
            <person name="Goodwin L."/>
            <person name="Pitluck S."/>
            <person name="Larimer F.W."/>
            <person name="Land M.L."/>
            <person name="Hauser L."/>
            <person name="Sangwan P."/>
            <person name="de Vos W.M."/>
            <person name="Janssen P.H."/>
            <person name="Smidt H."/>
        </authorList>
    </citation>
    <scope>NUCLEOTIDE SEQUENCE [LARGE SCALE GENOMIC DNA]</scope>
    <source>
        <strain evidence="3 4">Ellin428</strain>
    </source>
</reference>
<sequence>MTVIQKRLPIFIASAIACSAVLAENPIKPIPDEELLKEVEALKPLKAAVVTPGATIDATAPRTLSTASTQVQLNGAPSPTATPSANGTSGIGPRQPMDRSSILAPGATGPETKPTGPDGTQQQPTEITAMEATFNQKANIAVFLINVFVRIRNST</sequence>
<proteinExistence type="predicted"/>